<protein>
    <submittedName>
        <fullName evidence="3">Uncharacterized protein</fullName>
    </submittedName>
</protein>
<comment type="caution">
    <text evidence="3">The sequence shown here is derived from an EMBL/GenBank/DDBJ whole genome shotgun (WGS) entry which is preliminary data.</text>
</comment>
<name>A0A2U1N7J6_ARTAN</name>
<feature type="region of interest" description="Disordered" evidence="2">
    <location>
        <begin position="89"/>
        <end position="113"/>
    </location>
</feature>
<accession>A0A2U1N7J6</accession>
<evidence type="ECO:0000313" key="3">
    <source>
        <dbReference type="EMBL" id="PWA69461.1"/>
    </source>
</evidence>
<dbReference type="EMBL" id="PKPP01003433">
    <property type="protein sequence ID" value="PWA69461.1"/>
    <property type="molecule type" value="Genomic_DNA"/>
</dbReference>
<gene>
    <name evidence="3" type="ORF">CTI12_AA297430</name>
</gene>
<keyword evidence="4" id="KW-1185">Reference proteome</keyword>
<proteinExistence type="predicted"/>
<reference evidence="3 4" key="1">
    <citation type="journal article" date="2018" name="Mol. Plant">
        <title>The genome of Artemisia annua provides insight into the evolution of Asteraceae family and artemisinin biosynthesis.</title>
        <authorList>
            <person name="Shen Q."/>
            <person name="Zhang L."/>
            <person name="Liao Z."/>
            <person name="Wang S."/>
            <person name="Yan T."/>
            <person name="Shi P."/>
            <person name="Liu M."/>
            <person name="Fu X."/>
            <person name="Pan Q."/>
            <person name="Wang Y."/>
            <person name="Lv Z."/>
            <person name="Lu X."/>
            <person name="Zhang F."/>
            <person name="Jiang W."/>
            <person name="Ma Y."/>
            <person name="Chen M."/>
            <person name="Hao X."/>
            <person name="Li L."/>
            <person name="Tang Y."/>
            <person name="Lv G."/>
            <person name="Zhou Y."/>
            <person name="Sun X."/>
            <person name="Brodelius P.E."/>
            <person name="Rose J.K.C."/>
            <person name="Tang K."/>
        </authorList>
    </citation>
    <scope>NUCLEOTIDE SEQUENCE [LARGE SCALE GENOMIC DNA]</scope>
    <source>
        <strain evidence="4">cv. Huhao1</strain>
        <tissue evidence="3">Leaf</tissue>
    </source>
</reference>
<sequence>MEHRSAFEEEWNDKVRRIRVQLEKQRAFLASEQRMVITEPNSYKDMVEIRQQIAKIKLRLKEMKDEIDKNSESKVIKVATKTLATEKCGEGVGLGSSSEAVEQKPEKDGTNSLRAQGEDDWQPASGIGLQNIHATPDYCNLKPHMDVTQEGQALKPSCWPSYEPNLKCDHVLDLVVQVLGRKYKRGFSFQQTMIFIGWLEQGKEKTYYFMALKASILTLCWLWYGNDTSFRSLSGLLFYICYLLDPVYMETELLSLDQ</sequence>
<dbReference type="AlphaFoldDB" id="A0A2U1N7J6"/>
<feature type="coiled-coil region" evidence="1">
    <location>
        <begin position="46"/>
        <end position="73"/>
    </location>
</feature>
<dbReference type="Proteomes" id="UP000245207">
    <property type="component" value="Unassembled WGS sequence"/>
</dbReference>
<evidence type="ECO:0000256" key="2">
    <source>
        <dbReference type="SAM" id="MobiDB-lite"/>
    </source>
</evidence>
<evidence type="ECO:0000313" key="4">
    <source>
        <dbReference type="Proteomes" id="UP000245207"/>
    </source>
</evidence>
<organism evidence="3 4">
    <name type="scientific">Artemisia annua</name>
    <name type="common">Sweet wormwood</name>
    <dbReference type="NCBI Taxonomy" id="35608"/>
    <lineage>
        <taxon>Eukaryota</taxon>
        <taxon>Viridiplantae</taxon>
        <taxon>Streptophyta</taxon>
        <taxon>Embryophyta</taxon>
        <taxon>Tracheophyta</taxon>
        <taxon>Spermatophyta</taxon>
        <taxon>Magnoliopsida</taxon>
        <taxon>eudicotyledons</taxon>
        <taxon>Gunneridae</taxon>
        <taxon>Pentapetalae</taxon>
        <taxon>asterids</taxon>
        <taxon>campanulids</taxon>
        <taxon>Asterales</taxon>
        <taxon>Asteraceae</taxon>
        <taxon>Asteroideae</taxon>
        <taxon>Anthemideae</taxon>
        <taxon>Artemisiinae</taxon>
        <taxon>Artemisia</taxon>
    </lineage>
</organism>
<keyword evidence="1" id="KW-0175">Coiled coil</keyword>
<evidence type="ECO:0000256" key="1">
    <source>
        <dbReference type="SAM" id="Coils"/>
    </source>
</evidence>